<dbReference type="Gene3D" id="3.30.2310.20">
    <property type="entry name" value="RelE-like"/>
    <property type="match status" value="1"/>
</dbReference>
<dbReference type="PANTHER" id="PTHR33755:SF9">
    <property type="entry name" value="TOXIN PARE1"/>
    <property type="match status" value="1"/>
</dbReference>
<sequence length="99" mass="12055">MNYKISVKALDDIENIWLYTFENWSVEQADRYANLIFDEIEYLADYPNSGKDLGHIRKNYRCSKVKSHLIFYRYMEKQSSIEIVRILHERMQIENRLDD</sequence>
<reference evidence="4 5" key="1">
    <citation type="submission" date="2018-06" db="EMBL/GenBank/DDBJ databases">
        <title>Mucibacter soli gen. nov., sp. nov., a new member of the family Chitinophagaceae producing mucin.</title>
        <authorList>
            <person name="Kim M.-K."/>
            <person name="Park S."/>
            <person name="Kim T.-S."/>
            <person name="Joung Y."/>
            <person name="Han J.-H."/>
            <person name="Kim S.B."/>
        </authorList>
    </citation>
    <scope>NUCLEOTIDE SEQUENCE [LARGE SCALE GENOMIC DNA]</scope>
    <source>
        <strain evidence="4 5">R1-15</strain>
    </source>
</reference>
<dbReference type="InterPro" id="IPR051803">
    <property type="entry name" value="TA_system_RelE-like_toxin"/>
</dbReference>
<dbReference type="AlphaFoldDB" id="A0A2W2B224"/>
<name>A0A2W2B224_9BACT</name>
<dbReference type="EMBL" id="QKTW01000006">
    <property type="protein sequence ID" value="PZF74314.1"/>
    <property type="molecule type" value="Genomic_DNA"/>
</dbReference>
<evidence type="ECO:0000256" key="1">
    <source>
        <dbReference type="ARBA" id="ARBA00006226"/>
    </source>
</evidence>
<gene>
    <name evidence="4" type="ORF">DN068_04715</name>
</gene>
<dbReference type="OrthoDB" id="7173315at2"/>
<evidence type="ECO:0000256" key="3">
    <source>
        <dbReference type="PIRNR" id="PIRNR029218"/>
    </source>
</evidence>
<keyword evidence="5" id="KW-1185">Reference proteome</keyword>
<accession>A0A2W2B224</accession>
<dbReference type="Pfam" id="PF05016">
    <property type="entry name" value="ParE_toxin"/>
    <property type="match status" value="1"/>
</dbReference>
<evidence type="ECO:0000313" key="5">
    <source>
        <dbReference type="Proteomes" id="UP000248745"/>
    </source>
</evidence>
<evidence type="ECO:0000256" key="2">
    <source>
        <dbReference type="ARBA" id="ARBA00022649"/>
    </source>
</evidence>
<protein>
    <recommendedName>
        <fullName evidence="3">Toxin</fullName>
    </recommendedName>
</protein>
<comment type="similarity">
    <text evidence="1 3">Belongs to the RelE toxin family.</text>
</comment>
<dbReference type="RefSeq" id="WP_110997730.1">
    <property type="nucleotide sequence ID" value="NZ_QKTW01000006.1"/>
</dbReference>
<dbReference type="InterPro" id="IPR007712">
    <property type="entry name" value="RelE/ParE_toxin"/>
</dbReference>
<dbReference type="Proteomes" id="UP000248745">
    <property type="component" value="Unassembled WGS sequence"/>
</dbReference>
<dbReference type="PANTHER" id="PTHR33755">
    <property type="entry name" value="TOXIN PARE1-RELATED"/>
    <property type="match status" value="1"/>
</dbReference>
<dbReference type="PIRSF" id="PIRSF029218">
    <property type="entry name" value="ParE"/>
    <property type="match status" value="1"/>
</dbReference>
<dbReference type="InterPro" id="IPR035093">
    <property type="entry name" value="RelE/ParE_toxin_dom_sf"/>
</dbReference>
<evidence type="ECO:0000313" key="4">
    <source>
        <dbReference type="EMBL" id="PZF74314.1"/>
    </source>
</evidence>
<comment type="caution">
    <text evidence="4">The sequence shown here is derived from an EMBL/GenBank/DDBJ whole genome shotgun (WGS) entry which is preliminary data.</text>
</comment>
<keyword evidence="2" id="KW-1277">Toxin-antitoxin system</keyword>
<organism evidence="4 5">
    <name type="scientific">Taibaiella soli</name>
    <dbReference type="NCBI Taxonomy" id="1649169"/>
    <lineage>
        <taxon>Bacteria</taxon>
        <taxon>Pseudomonadati</taxon>
        <taxon>Bacteroidota</taxon>
        <taxon>Chitinophagia</taxon>
        <taxon>Chitinophagales</taxon>
        <taxon>Chitinophagaceae</taxon>
        <taxon>Taibaiella</taxon>
    </lineage>
</organism>
<dbReference type="InterPro" id="IPR028344">
    <property type="entry name" value="ParE1/4"/>
</dbReference>
<proteinExistence type="inferred from homology"/>